<dbReference type="SUPFAM" id="SSF54631">
    <property type="entry name" value="CBS-domain pair"/>
    <property type="match status" value="1"/>
</dbReference>
<dbReference type="PANTHER" id="PTHR22777:SF17">
    <property type="entry name" value="UPF0053 PROTEIN SLL0260"/>
    <property type="match status" value="1"/>
</dbReference>
<dbReference type="SMART" id="SM01091">
    <property type="entry name" value="CorC_HlyC"/>
    <property type="match status" value="1"/>
</dbReference>
<evidence type="ECO:0000256" key="9">
    <source>
        <dbReference type="PROSITE-ProRule" id="PRU01193"/>
    </source>
</evidence>
<evidence type="ECO:0000256" key="5">
    <source>
        <dbReference type="ARBA" id="ARBA00022989"/>
    </source>
</evidence>
<dbReference type="Pfam" id="PF03471">
    <property type="entry name" value="CorC_HlyC"/>
    <property type="match status" value="1"/>
</dbReference>
<comment type="caution">
    <text evidence="14">The sequence shown here is derived from an EMBL/GenBank/DDBJ whole genome shotgun (WGS) entry which is preliminary data.</text>
</comment>
<dbReference type="Pfam" id="PF00571">
    <property type="entry name" value="CBS"/>
    <property type="match status" value="2"/>
</dbReference>
<organism evidence="14 15">
    <name type="scientific">Kineosporia succinea</name>
    <dbReference type="NCBI Taxonomy" id="84632"/>
    <lineage>
        <taxon>Bacteria</taxon>
        <taxon>Bacillati</taxon>
        <taxon>Actinomycetota</taxon>
        <taxon>Actinomycetes</taxon>
        <taxon>Kineosporiales</taxon>
        <taxon>Kineosporiaceae</taxon>
        <taxon>Kineosporia</taxon>
    </lineage>
</organism>
<dbReference type="RefSeq" id="WP_307240599.1">
    <property type="nucleotide sequence ID" value="NZ_JAUSQZ010000001.1"/>
</dbReference>
<evidence type="ECO:0000259" key="12">
    <source>
        <dbReference type="PROSITE" id="PS51371"/>
    </source>
</evidence>
<feature type="transmembrane region" description="Helical" evidence="11">
    <location>
        <begin position="56"/>
        <end position="77"/>
    </location>
</feature>
<dbReference type="InterPro" id="IPR046342">
    <property type="entry name" value="CBS_dom_sf"/>
</dbReference>
<evidence type="ECO:0000256" key="4">
    <source>
        <dbReference type="ARBA" id="ARBA00022737"/>
    </source>
</evidence>
<keyword evidence="5 9" id="KW-1133">Transmembrane helix</keyword>
<feature type="compositionally biased region" description="Basic and acidic residues" evidence="10">
    <location>
        <begin position="467"/>
        <end position="477"/>
    </location>
</feature>
<feature type="domain" description="CNNM transmembrane" evidence="13">
    <location>
        <begin position="1"/>
        <end position="200"/>
    </location>
</feature>
<keyword evidence="7 9" id="KW-0472">Membrane</keyword>
<dbReference type="SUPFAM" id="SSF56176">
    <property type="entry name" value="FAD-binding/transporter-associated domain-like"/>
    <property type="match status" value="1"/>
</dbReference>
<dbReference type="InterPro" id="IPR036318">
    <property type="entry name" value="FAD-bd_PCMH-like_sf"/>
</dbReference>
<comment type="similarity">
    <text evidence="2">Belongs to the UPF0053 family.</text>
</comment>
<dbReference type="InterPro" id="IPR000644">
    <property type="entry name" value="CBS_dom"/>
</dbReference>
<keyword evidence="15" id="KW-1185">Reference proteome</keyword>
<dbReference type="SMART" id="SM00116">
    <property type="entry name" value="CBS"/>
    <property type="match status" value="2"/>
</dbReference>
<feature type="compositionally biased region" description="Basic and acidic residues" evidence="10">
    <location>
        <begin position="423"/>
        <end position="434"/>
    </location>
</feature>
<evidence type="ECO:0000256" key="8">
    <source>
        <dbReference type="PROSITE-ProRule" id="PRU00703"/>
    </source>
</evidence>
<feature type="region of interest" description="Disordered" evidence="10">
    <location>
        <begin position="423"/>
        <end position="477"/>
    </location>
</feature>
<dbReference type="CDD" id="cd04590">
    <property type="entry name" value="CBS_pair_CorC_HlyC_assoc"/>
    <property type="match status" value="1"/>
</dbReference>
<dbReference type="PANTHER" id="PTHR22777">
    <property type="entry name" value="HEMOLYSIN-RELATED"/>
    <property type="match status" value="1"/>
</dbReference>
<gene>
    <name evidence="14" type="ORF">J2S57_001865</name>
</gene>
<keyword evidence="3 9" id="KW-0812">Transmembrane</keyword>
<dbReference type="Proteomes" id="UP001235712">
    <property type="component" value="Unassembled WGS sequence"/>
</dbReference>
<evidence type="ECO:0000256" key="2">
    <source>
        <dbReference type="ARBA" id="ARBA00006337"/>
    </source>
</evidence>
<protein>
    <submittedName>
        <fullName evidence="14">Hemolysin</fullName>
    </submittedName>
</protein>
<dbReference type="Pfam" id="PF01595">
    <property type="entry name" value="CNNM"/>
    <property type="match status" value="1"/>
</dbReference>
<comment type="subcellular location">
    <subcellularLocation>
        <location evidence="1">Membrane</location>
        <topology evidence="1">Multi-pass membrane protein</topology>
    </subcellularLocation>
</comment>
<name>A0ABT9P0B4_9ACTN</name>
<feature type="transmembrane region" description="Helical" evidence="11">
    <location>
        <begin position="6"/>
        <end position="26"/>
    </location>
</feature>
<feature type="domain" description="CBS" evidence="12">
    <location>
        <begin position="270"/>
        <end position="327"/>
    </location>
</feature>
<evidence type="ECO:0000313" key="14">
    <source>
        <dbReference type="EMBL" id="MDP9826116.1"/>
    </source>
</evidence>
<evidence type="ECO:0000256" key="10">
    <source>
        <dbReference type="SAM" id="MobiDB-lite"/>
    </source>
</evidence>
<dbReference type="InterPro" id="IPR002550">
    <property type="entry name" value="CNNM"/>
</dbReference>
<proteinExistence type="inferred from homology"/>
<evidence type="ECO:0000256" key="7">
    <source>
        <dbReference type="ARBA" id="ARBA00023136"/>
    </source>
</evidence>
<dbReference type="Gene3D" id="3.30.465.10">
    <property type="match status" value="1"/>
</dbReference>
<dbReference type="InterPro" id="IPR044751">
    <property type="entry name" value="Ion_transp-like_CBS"/>
</dbReference>
<dbReference type="EMBL" id="JAUSQZ010000001">
    <property type="protein sequence ID" value="MDP9826116.1"/>
    <property type="molecule type" value="Genomic_DNA"/>
</dbReference>
<evidence type="ECO:0000256" key="3">
    <source>
        <dbReference type="ARBA" id="ARBA00022692"/>
    </source>
</evidence>
<dbReference type="PROSITE" id="PS51846">
    <property type="entry name" value="CNNM"/>
    <property type="match status" value="1"/>
</dbReference>
<dbReference type="PROSITE" id="PS51371">
    <property type="entry name" value="CBS"/>
    <property type="match status" value="1"/>
</dbReference>
<feature type="transmembrane region" description="Helical" evidence="11">
    <location>
        <begin position="97"/>
        <end position="117"/>
    </location>
</feature>
<dbReference type="InterPro" id="IPR005170">
    <property type="entry name" value="Transptr-assoc_dom"/>
</dbReference>
<keyword evidence="6 8" id="KW-0129">CBS domain</keyword>
<accession>A0ABT9P0B4</accession>
<sequence>MWVEITLVAVLILINAALSGSEMALVSLRESQVNRLAAESEKGRRLARLTSDPTQFLSTIQIGITLAGALASATAAVSLAEPLIGPLGFLGSLADPVAVFLVTVVLTYFTLVVGELAPKRIAMQTAQGWALRAAGPINLIATLARPLVWILARSTEAVVRLVGLDPKAAREEVSEEEIKDMIASQESIPEQQRSIIEGALELDERKLYQVLVPRTDVVFVTAAQSAATARDLLIEAGLSRAPVIGETEDDVIGFVHLRQLVAGVGEVSDYVRPALVLPDSAGVLQALGRMQQQRNQLALVMDEFGAVAGIVTLEDLLEEIVGEIYDEFDLDTAQVVHRPDGDIELNGSFPAHDLPDLGIDLDPGRSATIAGIMLEALGEFPPAGTEAVVGQWRLTALEVTPRAILRVQVHPLDTEELAQIEQAKEAAHRARENRGMNVEPDGPAPGTPAETPEELARLDLTPSDPPAHTDTRTDPAQ</sequence>
<reference evidence="14 15" key="1">
    <citation type="submission" date="2023-07" db="EMBL/GenBank/DDBJ databases">
        <title>Sequencing the genomes of 1000 actinobacteria strains.</title>
        <authorList>
            <person name="Klenk H.-P."/>
        </authorList>
    </citation>
    <scope>NUCLEOTIDE SEQUENCE [LARGE SCALE GENOMIC DNA]</scope>
    <source>
        <strain evidence="14 15">DSM 44388</strain>
    </source>
</reference>
<dbReference type="Gene3D" id="3.10.580.10">
    <property type="entry name" value="CBS-domain"/>
    <property type="match status" value="1"/>
</dbReference>
<evidence type="ECO:0000256" key="1">
    <source>
        <dbReference type="ARBA" id="ARBA00004141"/>
    </source>
</evidence>
<dbReference type="InterPro" id="IPR016169">
    <property type="entry name" value="FAD-bd_PCMH_sub2"/>
</dbReference>
<evidence type="ECO:0000313" key="15">
    <source>
        <dbReference type="Proteomes" id="UP001235712"/>
    </source>
</evidence>
<keyword evidence="4" id="KW-0677">Repeat</keyword>
<evidence type="ECO:0000256" key="11">
    <source>
        <dbReference type="SAM" id="Phobius"/>
    </source>
</evidence>
<feature type="transmembrane region" description="Helical" evidence="11">
    <location>
        <begin position="129"/>
        <end position="152"/>
    </location>
</feature>
<evidence type="ECO:0000256" key="6">
    <source>
        <dbReference type="ARBA" id="ARBA00023122"/>
    </source>
</evidence>
<evidence type="ECO:0000259" key="13">
    <source>
        <dbReference type="PROSITE" id="PS51846"/>
    </source>
</evidence>